<dbReference type="KEGG" id="puo:RZN69_08540"/>
<dbReference type="EMBL" id="CP136920">
    <property type="protein sequence ID" value="WOO43139.1"/>
    <property type="molecule type" value="Genomic_DNA"/>
</dbReference>
<dbReference type="AlphaFoldDB" id="A0AAQ3LBP7"/>
<protein>
    <submittedName>
        <fullName evidence="1">Uncharacterized protein</fullName>
    </submittedName>
</protein>
<sequence>MSIIVAIITALLFLLVGAVGVCLHINEKLQESKDYNKRVYQEVMKLRREVQMNQKLKEAA</sequence>
<proteinExistence type="predicted"/>
<gene>
    <name evidence="1" type="ORF">RZN69_08540</name>
</gene>
<name>A0AAQ3LBP7_9BACT</name>
<organism evidence="1 2">
    <name type="scientific">Rubellicoccus peritrichatus</name>
    <dbReference type="NCBI Taxonomy" id="3080537"/>
    <lineage>
        <taxon>Bacteria</taxon>
        <taxon>Pseudomonadati</taxon>
        <taxon>Verrucomicrobiota</taxon>
        <taxon>Opitutia</taxon>
        <taxon>Puniceicoccales</taxon>
        <taxon>Cerasicoccaceae</taxon>
        <taxon>Rubellicoccus</taxon>
    </lineage>
</organism>
<keyword evidence="2" id="KW-1185">Reference proteome</keyword>
<evidence type="ECO:0000313" key="1">
    <source>
        <dbReference type="EMBL" id="WOO43139.1"/>
    </source>
</evidence>
<dbReference type="Proteomes" id="UP001304300">
    <property type="component" value="Chromosome"/>
</dbReference>
<accession>A0AAQ3LBP7</accession>
<evidence type="ECO:0000313" key="2">
    <source>
        <dbReference type="Proteomes" id="UP001304300"/>
    </source>
</evidence>
<dbReference type="RefSeq" id="WP_317835678.1">
    <property type="nucleotide sequence ID" value="NZ_CP136920.1"/>
</dbReference>
<reference evidence="1 2" key="1">
    <citation type="submission" date="2023-10" db="EMBL/GenBank/DDBJ databases">
        <title>Rubellicoccus peritrichatus gen. nov., sp. nov., isolated from an algae of coral reef tank.</title>
        <authorList>
            <person name="Luo J."/>
        </authorList>
    </citation>
    <scope>NUCLEOTIDE SEQUENCE [LARGE SCALE GENOMIC DNA]</scope>
    <source>
        <strain evidence="1 2">CR14</strain>
    </source>
</reference>